<dbReference type="PANTHER" id="PTHR35320:SF1">
    <property type="entry name" value="ATP-DEPENDENT CLP PROTEASE ATP-BINDING SUBUNIT"/>
    <property type="match status" value="1"/>
</dbReference>
<dbReference type="AlphaFoldDB" id="A0A8X8VUE2"/>
<dbReference type="Proteomes" id="UP000298416">
    <property type="component" value="Unassembled WGS sequence"/>
</dbReference>
<dbReference type="OrthoDB" id="2019561at2759"/>
<name>A0A8X8VUE2_SALSN</name>
<sequence>MGCPTFHLNPQSLHKRISAPNTTRFSLQPNLKLLKTTSFSSNHLNQPASTSTINQTPNVNFKTLGACKLGISRYPDFSYNAAGGAGSGTATKLPDGQVSVEFDVEKLYIPPLSTATTTFLGLPLPPFLKIDVLPRVFRGEINQESGKVDLKFIAEFCFSVGSVYKARPLLVETVLTSDESKGKTREGRGERMDEDGKCRLVGVATVDPINDLFMDTFLSLPTECLADLNAVISFSTTQ</sequence>
<organism evidence="1">
    <name type="scientific">Salvia splendens</name>
    <name type="common">Scarlet sage</name>
    <dbReference type="NCBI Taxonomy" id="180675"/>
    <lineage>
        <taxon>Eukaryota</taxon>
        <taxon>Viridiplantae</taxon>
        <taxon>Streptophyta</taxon>
        <taxon>Embryophyta</taxon>
        <taxon>Tracheophyta</taxon>
        <taxon>Spermatophyta</taxon>
        <taxon>Magnoliopsida</taxon>
        <taxon>eudicotyledons</taxon>
        <taxon>Gunneridae</taxon>
        <taxon>Pentapetalae</taxon>
        <taxon>asterids</taxon>
        <taxon>lamiids</taxon>
        <taxon>Lamiales</taxon>
        <taxon>Lamiaceae</taxon>
        <taxon>Nepetoideae</taxon>
        <taxon>Mentheae</taxon>
        <taxon>Salviinae</taxon>
        <taxon>Salvia</taxon>
        <taxon>Salvia subgen. Calosphace</taxon>
        <taxon>core Calosphace</taxon>
    </lineage>
</organism>
<reference evidence="1" key="1">
    <citation type="submission" date="2018-01" db="EMBL/GenBank/DDBJ databases">
        <authorList>
            <person name="Mao J.F."/>
        </authorList>
    </citation>
    <scope>NUCLEOTIDE SEQUENCE</scope>
    <source>
        <strain evidence="1">Huo1</strain>
        <tissue evidence="1">Leaf</tissue>
    </source>
</reference>
<comment type="caution">
    <text evidence="1">The sequence shown here is derived from an EMBL/GenBank/DDBJ whole genome shotgun (WGS) entry which is preliminary data.</text>
</comment>
<reference evidence="1" key="2">
    <citation type="submission" date="2020-08" db="EMBL/GenBank/DDBJ databases">
        <title>Plant Genome Project.</title>
        <authorList>
            <person name="Zhang R.-G."/>
        </authorList>
    </citation>
    <scope>NUCLEOTIDE SEQUENCE</scope>
    <source>
        <strain evidence="1">Huo1</strain>
        <tissue evidence="1">Leaf</tissue>
    </source>
</reference>
<evidence type="ECO:0000313" key="1">
    <source>
        <dbReference type="EMBL" id="KAG6382555.1"/>
    </source>
</evidence>
<accession>A0A8X8VUE2</accession>
<dbReference type="PANTHER" id="PTHR35320">
    <property type="entry name" value="ATP-DEPENDENT CLP PROTEASE ATP-BINDING SUBUNIT"/>
    <property type="match status" value="1"/>
</dbReference>
<protein>
    <submittedName>
        <fullName evidence="1">Uncharacterized protein</fullName>
    </submittedName>
</protein>
<gene>
    <name evidence="1" type="ORF">SASPL_157774</name>
</gene>
<proteinExistence type="predicted"/>
<dbReference type="EMBL" id="PNBA02001024">
    <property type="protein sequence ID" value="KAG6382555.1"/>
    <property type="molecule type" value="Genomic_DNA"/>
</dbReference>
<keyword evidence="2" id="KW-1185">Reference proteome</keyword>
<evidence type="ECO:0000313" key="2">
    <source>
        <dbReference type="Proteomes" id="UP000298416"/>
    </source>
</evidence>